<feature type="transmembrane region" description="Helical" evidence="7">
    <location>
        <begin position="20"/>
        <end position="45"/>
    </location>
</feature>
<evidence type="ECO:0000313" key="9">
    <source>
        <dbReference type="EMBL" id="GAA6197518.1"/>
    </source>
</evidence>
<dbReference type="PRINTS" id="PR01036">
    <property type="entry name" value="TCRTETB"/>
</dbReference>
<evidence type="ECO:0000256" key="1">
    <source>
        <dbReference type="ARBA" id="ARBA00004651"/>
    </source>
</evidence>
<comment type="caution">
    <text evidence="9">The sequence shown here is derived from an EMBL/GenBank/DDBJ whole genome shotgun (WGS) entry which is preliminary data.</text>
</comment>
<feature type="transmembrane region" description="Helical" evidence="7">
    <location>
        <begin position="383"/>
        <end position="401"/>
    </location>
</feature>
<dbReference type="Pfam" id="PF07690">
    <property type="entry name" value="MFS_1"/>
    <property type="match status" value="1"/>
</dbReference>
<organism evidence="9 10">
    <name type="scientific">Pseudophaeobacter arcticus</name>
    <dbReference type="NCBI Taxonomy" id="385492"/>
    <lineage>
        <taxon>Bacteria</taxon>
        <taxon>Pseudomonadati</taxon>
        <taxon>Pseudomonadota</taxon>
        <taxon>Alphaproteobacteria</taxon>
        <taxon>Rhodobacterales</taxon>
        <taxon>Paracoccaceae</taxon>
        <taxon>Pseudophaeobacter</taxon>
    </lineage>
</organism>
<evidence type="ECO:0000259" key="8">
    <source>
        <dbReference type="PROSITE" id="PS50850"/>
    </source>
</evidence>
<dbReference type="InterPro" id="IPR011701">
    <property type="entry name" value="MFS"/>
</dbReference>
<name>A0ABQ0ANQ9_9RHOB</name>
<comment type="subcellular location">
    <subcellularLocation>
        <location evidence="1">Cell membrane</location>
        <topology evidence="1">Multi-pass membrane protein</topology>
    </subcellularLocation>
</comment>
<accession>A0ABQ0ANQ9</accession>
<evidence type="ECO:0000256" key="6">
    <source>
        <dbReference type="ARBA" id="ARBA00023136"/>
    </source>
</evidence>
<dbReference type="PANTHER" id="PTHR42718:SF46">
    <property type="entry name" value="BLR6921 PROTEIN"/>
    <property type="match status" value="1"/>
</dbReference>
<protein>
    <submittedName>
        <fullName evidence="9">MFS transporter</fullName>
    </submittedName>
</protein>
<dbReference type="InterPro" id="IPR036259">
    <property type="entry name" value="MFS_trans_sf"/>
</dbReference>
<keyword evidence="10" id="KW-1185">Reference proteome</keyword>
<feature type="transmembrane region" description="Helical" evidence="7">
    <location>
        <begin position="169"/>
        <end position="189"/>
    </location>
</feature>
<keyword evidence="2" id="KW-0813">Transport</keyword>
<reference evidence="9 10" key="1">
    <citation type="submission" date="2024-04" db="EMBL/GenBank/DDBJ databases">
        <title>Draft genome sequence of Pseudophaeobacter arcticus NBRC 116598.</title>
        <authorList>
            <person name="Miyakawa T."/>
            <person name="Kusuya Y."/>
            <person name="Miura T."/>
        </authorList>
    </citation>
    <scope>NUCLEOTIDE SEQUENCE [LARGE SCALE GENOMIC DNA]</scope>
    <source>
        <strain evidence="9 10">SU-CL00105</strain>
    </source>
</reference>
<evidence type="ECO:0000256" key="4">
    <source>
        <dbReference type="ARBA" id="ARBA00022692"/>
    </source>
</evidence>
<keyword evidence="6 7" id="KW-0472">Membrane</keyword>
<dbReference type="SUPFAM" id="SSF103473">
    <property type="entry name" value="MFS general substrate transporter"/>
    <property type="match status" value="1"/>
</dbReference>
<keyword evidence="4 7" id="KW-0812">Transmembrane</keyword>
<evidence type="ECO:0000256" key="2">
    <source>
        <dbReference type="ARBA" id="ARBA00022448"/>
    </source>
</evidence>
<dbReference type="Proteomes" id="UP001441944">
    <property type="component" value="Unassembled WGS sequence"/>
</dbReference>
<dbReference type="PANTHER" id="PTHR42718">
    <property type="entry name" value="MAJOR FACILITATOR SUPERFAMILY MULTIDRUG TRANSPORTER MFSC"/>
    <property type="match status" value="1"/>
</dbReference>
<dbReference type="RefSeq" id="WP_353401164.1">
    <property type="nucleotide sequence ID" value="NZ_BAABWU010000012.1"/>
</dbReference>
<proteinExistence type="predicted"/>
<dbReference type="InterPro" id="IPR020846">
    <property type="entry name" value="MFS_dom"/>
</dbReference>
<keyword evidence="5 7" id="KW-1133">Transmembrane helix</keyword>
<evidence type="ECO:0000256" key="5">
    <source>
        <dbReference type="ARBA" id="ARBA00022989"/>
    </source>
</evidence>
<feature type="transmembrane region" description="Helical" evidence="7">
    <location>
        <begin position="83"/>
        <end position="105"/>
    </location>
</feature>
<feature type="transmembrane region" description="Helical" evidence="7">
    <location>
        <begin position="210"/>
        <end position="240"/>
    </location>
</feature>
<gene>
    <name evidence="9" type="ORF">NBRC116598_29620</name>
</gene>
<feature type="transmembrane region" description="Helical" evidence="7">
    <location>
        <begin position="51"/>
        <end position="71"/>
    </location>
</feature>
<feature type="transmembrane region" description="Helical" evidence="7">
    <location>
        <begin position="111"/>
        <end position="128"/>
    </location>
</feature>
<feature type="transmembrane region" description="Helical" evidence="7">
    <location>
        <begin position="246"/>
        <end position="266"/>
    </location>
</feature>
<dbReference type="Gene3D" id="1.20.1720.10">
    <property type="entry name" value="Multidrug resistance protein D"/>
    <property type="match status" value="1"/>
</dbReference>
<evidence type="ECO:0000313" key="10">
    <source>
        <dbReference type="Proteomes" id="UP001441944"/>
    </source>
</evidence>
<feature type="domain" description="Major facilitator superfamily (MFS) profile" evidence="8">
    <location>
        <begin position="16"/>
        <end position="409"/>
    </location>
</feature>
<evidence type="ECO:0000256" key="7">
    <source>
        <dbReference type="SAM" id="Phobius"/>
    </source>
</evidence>
<dbReference type="EMBL" id="BAABWU010000012">
    <property type="protein sequence ID" value="GAA6197518.1"/>
    <property type="molecule type" value="Genomic_DNA"/>
</dbReference>
<feature type="transmembrane region" description="Helical" evidence="7">
    <location>
        <begin position="349"/>
        <end position="371"/>
    </location>
</feature>
<dbReference type="PROSITE" id="PS50850">
    <property type="entry name" value="MFS"/>
    <property type="match status" value="1"/>
</dbReference>
<feature type="transmembrane region" description="Helical" evidence="7">
    <location>
        <begin position="140"/>
        <end position="163"/>
    </location>
</feature>
<keyword evidence="3" id="KW-1003">Cell membrane</keyword>
<evidence type="ECO:0000256" key="3">
    <source>
        <dbReference type="ARBA" id="ARBA00022475"/>
    </source>
</evidence>
<sequence>MQTFEPSPPKAAQRGGMLCLSLSMVLASLGTSIANIALPTLAVAFDVSFQWVQWVVIAYLVSITLFVVIAGRLGDVFGRQRMLAVGLVLFALASALCGLASNLWMLVAARALQGIGAAFMMTLAIALVRETVETERVGRAMGWLGTMSAIGTALGPSLGGVLICWVGWHAIFLVLVPVGLLAAGLALRLQPAVAPIGTTPRLNLSALGEGGVVAGLTANFLVANVMMATLVVGPFYLAVALGLQEAIVGLVMSVGPVLSICTGLPSGRLVDSWGGQRVLTLGLGTLAAGALSLSVLPATFGVVGYIAAIAILTPGYQMFQSANNVMVMADVSADQRGAVSGLLGLSRNIGLISGASVMGAVFSAGVGSTAIEEAAEAAIVDGLRITFMLSGLSILIALWFTRRLASVHV</sequence>
<dbReference type="CDD" id="cd17321">
    <property type="entry name" value="MFS_MMR_MDR_like"/>
    <property type="match status" value="1"/>
</dbReference>